<dbReference type="GO" id="GO:1903522">
    <property type="term" value="P:regulation of blood circulation"/>
    <property type="evidence" value="ECO:0007669"/>
    <property type="project" value="UniProtKB-ARBA"/>
</dbReference>
<dbReference type="PROSITE" id="PS50902">
    <property type="entry name" value="FLAVODOXIN_LIKE"/>
    <property type="match status" value="1"/>
</dbReference>
<evidence type="ECO:0000259" key="16">
    <source>
        <dbReference type="PROSITE" id="PS50902"/>
    </source>
</evidence>
<dbReference type="PANTHER" id="PTHR43410">
    <property type="entry name" value="NITRIC OXIDE SYNTHASE OXYGENASE"/>
    <property type="match status" value="1"/>
</dbReference>
<keyword evidence="14" id="KW-0408">Iron</keyword>
<evidence type="ECO:0000256" key="15">
    <source>
        <dbReference type="ARBA" id="ARBA00074533"/>
    </source>
</evidence>
<organism evidence="18">
    <name type="scientific">Culicoides sonorensis</name>
    <name type="common">Biting midge</name>
    <dbReference type="NCBI Taxonomy" id="179676"/>
    <lineage>
        <taxon>Eukaryota</taxon>
        <taxon>Metazoa</taxon>
        <taxon>Ecdysozoa</taxon>
        <taxon>Arthropoda</taxon>
        <taxon>Hexapoda</taxon>
        <taxon>Insecta</taxon>
        <taxon>Pterygota</taxon>
        <taxon>Neoptera</taxon>
        <taxon>Endopterygota</taxon>
        <taxon>Diptera</taxon>
        <taxon>Nematocera</taxon>
        <taxon>Chironomoidea</taxon>
        <taxon>Ceratopogonidae</taxon>
        <taxon>Ceratopogoninae</taxon>
        <taxon>Culicoides</taxon>
        <taxon>Monoculicoides</taxon>
    </lineage>
</organism>
<dbReference type="AlphaFoldDB" id="A0A336LEF7"/>
<dbReference type="Gene3D" id="3.40.50.360">
    <property type="match status" value="1"/>
</dbReference>
<dbReference type="GO" id="GO:0020037">
    <property type="term" value="F:heme binding"/>
    <property type="evidence" value="ECO:0007669"/>
    <property type="project" value="InterPro"/>
</dbReference>
<dbReference type="InterPro" id="IPR044943">
    <property type="entry name" value="NOS_dom_1"/>
</dbReference>
<evidence type="ECO:0000256" key="10">
    <source>
        <dbReference type="ARBA" id="ARBA00022827"/>
    </source>
</evidence>
<dbReference type="Pfam" id="PF00258">
    <property type="entry name" value="Flavodoxin_1"/>
    <property type="match status" value="1"/>
</dbReference>
<evidence type="ECO:0000256" key="1">
    <source>
        <dbReference type="ARBA" id="ARBA00001917"/>
    </source>
</evidence>
<evidence type="ECO:0000256" key="4">
    <source>
        <dbReference type="ARBA" id="ARBA00006267"/>
    </source>
</evidence>
<dbReference type="InterPro" id="IPR050607">
    <property type="entry name" value="NOS"/>
</dbReference>
<dbReference type="SUPFAM" id="SSF52218">
    <property type="entry name" value="Flavoproteins"/>
    <property type="match status" value="1"/>
</dbReference>
<protein>
    <recommendedName>
        <fullName evidence="15">Nitric oxide synthase</fullName>
        <ecNumber evidence="5">1.14.13.39</ecNumber>
    </recommendedName>
</protein>
<comment type="cofactor">
    <cofactor evidence="3">
        <name>FAD</name>
        <dbReference type="ChEBI" id="CHEBI:57692"/>
    </cofactor>
</comment>
<dbReference type="OMA" id="QVFDCRQ"/>
<dbReference type="InterPro" id="IPR003097">
    <property type="entry name" value="CysJ-like_FAD-binding"/>
</dbReference>
<dbReference type="Gene3D" id="3.90.440.10">
    <property type="entry name" value="Nitric Oxide Synthase,Heme Domain,Chain A domain 2"/>
    <property type="match status" value="1"/>
</dbReference>
<keyword evidence="11" id="KW-0521">NADP</keyword>
<dbReference type="InterPro" id="IPR029039">
    <property type="entry name" value="Flavoprotein-like_sf"/>
</dbReference>
<dbReference type="PIRSF" id="PIRSF000333">
    <property type="entry name" value="NOS"/>
    <property type="match status" value="1"/>
</dbReference>
<dbReference type="GO" id="GO:0050660">
    <property type="term" value="F:flavin adenine dinucleotide binding"/>
    <property type="evidence" value="ECO:0007669"/>
    <property type="project" value="InterPro"/>
</dbReference>
<dbReference type="GO" id="GO:0046872">
    <property type="term" value="F:metal ion binding"/>
    <property type="evidence" value="ECO:0007669"/>
    <property type="project" value="UniProtKB-KW"/>
</dbReference>
<dbReference type="InterPro" id="IPR039261">
    <property type="entry name" value="FNR_nucleotide-bd"/>
</dbReference>
<dbReference type="Gene3D" id="3.40.50.80">
    <property type="entry name" value="Nucleotide-binding domain of ferredoxin-NADP reductase (FNR) module"/>
    <property type="match status" value="1"/>
</dbReference>
<dbReference type="InterPro" id="IPR044940">
    <property type="entry name" value="NOS_dom_2"/>
</dbReference>
<evidence type="ECO:0000256" key="12">
    <source>
        <dbReference type="ARBA" id="ARBA00022860"/>
    </source>
</evidence>
<evidence type="ECO:0000259" key="17">
    <source>
        <dbReference type="PROSITE" id="PS51384"/>
    </source>
</evidence>
<evidence type="ECO:0000256" key="13">
    <source>
        <dbReference type="ARBA" id="ARBA00023002"/>
    </source>
</evidence>
<dbReference type="PRINTS" id="PR00371">
    <property type="entry name" value="FPNCR"/>
</dbReference>
<dbReference type="SUPFAM" id="SSF52343">
    <property type="entry name" value="Ferredoxin reductase-like, C-terminal NADP-linked domain"/>
    <property type="match status" value="1"/>
</dbReference>
<evidence type="ECO:0000256" key="3">
    <source>
        <dbReference type="ARBA" id="ARBA00001974"/>
    </source>
</evidence>
<dbReference type="SUPFAM" id="SSF63380">
    <property type="entry name" value="Riboflavin synthase domain-like"/>
    <property type="match status" value="1"/>
</dbReference>
<dbReference type="FunFam" id="3.40.50.360:FF:000033">
    <property type="entry name" value="Nitric oxide synthase"/>
    <property type="match status" value="1"/>
</dbReference>
<dbReference type="Pfam" id="PF00667">
    <property type="entry name" value="FAD_binding_1"/>
    <property type="match status" value="1"/>
</dbReference>
<dbReference type="GO" id="GO:0006809">
    <property type="term" value="P:nitric oxide biosynthetic process"/>
    <property type="evidence" value="ECO:0007669"/>
    <property type="project" value="InterPro"/>
</dbReference>
<proteinExistence type="inferred from homology"/>
<keyword evidence="10" id="KW-0274">FAD</keyword>
<keyword evidence="12" id="KW-0112">Calmodulin-binding</keyword>
<dbReference type="InterPro" id="IPR004030">
    <property type="entry name" value="NOS_N"/>
</dbReference>
<dbReference type="GO" id="GO:0005516">
    <property type="term" value="F:calmodulin binding"/>
    <property type="evidence" value="ECO:0007669"/>
    <property type="project" value="UniProtKB-KW"/>
</dbReference>
<evidence type="ECO:0000256" key="6">
    <source>
        <dbReference type="ARBA" id="ARBA00022617"/>
    </source>
</evidence>
<feature type="domain" description="Flavodoxin-like" evidence="16">
    <location>
        <begin position="345"/>
        <end position="541"/>
    </location>
</feature>
<dbReference type="PRINTS" id="PR00369">
    <property type="entry name" value="FLAVODOXIN"/>
</dbReference>
<keyword evidence="7" id="KW-0285">Flavoprotein</keyword>
<dbReference type="EC" id="1.14.13.39" evidence="5"/>
<reference evidence="18" key="1">
    <citation type="submission" date="2018-04" db="EMBL/GenBank/DDBJ databases">
        <authorList>
            <person name="Go L.Y."/>
            <person name="Mitchell J.A."/>
        </authorList>
    </citation>
    <scope>NUCLEOTIDE SEQUENCE</scope>
    <source>
        <tissue evidence="18">Whole organism</tissue>
    </source>
</reference>
<evidence type="ECO:0000256" key="5">
    <source>
        <dbReference type="ARBA" id="ARBA00012989"/>
    </source>
</evidence>
<dbReference type="EMBL" id="UFQT01002944">
    <property type="protein sequence ID" value="SSX34322.1"/>
    <property type="molecule type" value="Genomic_DNA"/>
</dbReference>
<dbReference type="InterPro" id="IPR017927">
    <property type="entry name" value="FAD-bd_FR_type"/>
</dbReference>
<dbReference type="SUPFAM" id="SSF56512">
    <property type="entry name" value="Nitric oxide (NO) synthase oxygenase domain"/>
    <property type="match status" value="1"/>
</dbReference>
<dbReference type="FunFam" id="3.40.50.80:FF:000003">
    <property type="entry name" value="Nitric oxide synthase"/>
    <property type="match status" value="1"/>
</dbReference>
<evidence type="ECO:0000256" key="8">
    <source>
        <dbReference type="ARBA" id="ARBA00022643"/>
    </source>
</evidence>
<evidence type="ECO:0000256" key="14">
    <source>
        <dbReference type="ARBA" id="ARBA00023004"/>
    </source>
</evidence>
<dbReference type="GO" id="GO:0010181">
    <property type="term" value="F:FMN binding"/>
    <property type="evidence" value="ECO:0007669"/>
    <property type="project" value="InterPro"/>
</dbReference>
<dbReference type="EMBL" id="UFQS01002944">
    <property type="protein sequence ID" value="SSX14935.1"/>
    <property type="molecule type" value="Genomic_DNA"/>
</dbReference>
<dbReference type="Pfam" id="PF00175">
    <property type="entry name" value="NAD_binding_1"/>
    <property type="match status" value="1"/>
</dbReference>
<name>A0A336LEF7_CULSO</name>
<evidence type="ECO:0000256" key="2">
    <source>
        <dbReference type="ARBA" id="ARBA00001970"/>
    </source>
</evidence>
<evidence type="ECO:0000313" key="19">
    <source>
        <dbReference type="EMBL" id="SSX34322.1"/>
    </source>
</evidence>
<dbReference type="FunFam" id="3.90.440.10:FF:000001">
    <property type="entry name" value="Endothelial nitric oxide synthase"/>
    <property type="match status" value="1"/>
</dbReference>
<dbReference type="InterPro" id="IPR008254">
    <property type="entry name" value="Flavodoxin/NO_synth"/>
</dbReference>
<sequence length="1020" mass="116189">MTSPIFELRLLKVFDCRYVTTTSGMFEAICNHIKYATNKGNIRSAITIFPQRTDGQHDYRIWNNQLIQYAGYRNPDGTIIGDPITVELTELCIKLGWKSKRTEWDILPIIVSANGHDPDFFEYPPDLVLEVQITHPSYDWFKDLNLRWYAVPAVSSMLFDCGGIQFTGCAFSGWYMSTEIGCRNLCDTGRRNMLEPVALRMGLDTRNPTSLWKDKALVEVNIAVLHSFQSKNITIVDHHTASESFMKHMENEMKLRKGCPADWIWIVPPMSGSVVQVFHQEMALYYLRPSFEQQDNPMKTHVWEKDGDLSKSKMPRRKFHFKQIARAVKFTSKLFGRALSRRIKATVLYATETGKSEHYAKQLVELLGHAFNAKIYCMDDYDITSIEHEALLMVVASTFGNGDPPENGEGFARELYEMKLQENGGASSNHSFSPVSKTFIKVNSRLDLLTIKKPLKQIDRLDSLRGSLADSFPSESFGPLSNVRFAVFALGSSAYPNFCSFGKYIDNILEELGGERIMPLTTGDEICGQEQEFRRWAPEVFRIACDTFCLDSEDSYSGMTFALQNETITTSTVRFSKVSESFSLKDTLAKFHNREIRVCTAKLKPISLHNSNGNERSTIAVQILTDGVKYQPGDHVGIFPENRKELVDGILGRLIGVDDPDEIVQLQVLKEDHNPEGIFKSWTKHEKLPSCSLRTLLTRFLDITTTPSRKLLQFLATCCDEDQDEEGINTLANDPEAYEDWRYYKTPNLFEVLQQFPSCKPPASVLVAQLVPMPARFYSISSSPLKHPNEIHLTVAVVTYKTDDGKGPEHYGVCSNYLANLEENDEIHLFVRSAVGFHIPKDPELPVILIGPGTGIAPFRSFWEHWHALKLSGEKTPKVFLFFGCRTKSVDLYSEEKSRMLEEGVLDRVFLALSREPKIPKTYVQDIAKKESDVIYSLIVKEKGHIYVCGDVTMAEHVYQTLRRIIANKERKSETEVEKFMLGLRDENRYHEDIFGITLRTQEIHNKSRATARSRMESQS</sequence>
<evidence type="ECO:0000313" key="18">
    <source>
        <dbReference type="EMBL" id="SSX14935.1"/>
    </source>
</evidence>
<gene>
    <name evidence="18" type="primary">CSON007818</name>
</gene>
<dbReference type="InterPro" id="IPR023173">
    <property type="entry name" value="NADPH_Cyt_P450_Rdtase_alpha"/>
</dbReference>
<dbReference type="InterPro" id="IPR001094">
    <property type="entry name" value="Flavdoxin-like"/>
</dbReference>
<dbReference type="FunFam" id="1.20.990.10:FF:000002">
    <property type="entry name" value="Nitric oxide synthase"/>
    <property type="match status" value="1"/>
</dbReference>
<keyword evidence="8" id="KW-0288">FMN</keyword>
<dbReference type="InterPro" id="IPR001709">
    <property type="entry name" value="Flavoprot_Pyr_Nucl_cyt_Rdtase"/>
</dbReference>
<dbReference type="GO" id="GO:0004517">
    <property type="term" value="F:nitric-oxide synthase activity"/>
    <property type="evidence" value="ECO:0007669"/>
    <property type="project" value="UniProtKB-EC"/>
</dbReference>
<dbReference type="PROSITE" id="PS51384">
    <property type="entry name" value="FAD_FR"/>
    <property type="match status" value="1"/>
</dbReference>
<dbReference type="Gene3D" id="3.90.340.10">
    <property type="entry name" value="Nitric Oxide Synthase, Chain A, domain 1"/>
    <property type="match status" value="1"/>
</dbReference>
<keyword evidence="6" id="KW-0349">Heme</keyword>
<dbReference type="InterPro" id="IPR012144">
    <property type="entry name" value="NOS_euk"/>
</dbReference>
<dbReference type="Gene3D" id="3.90.1230.10">
    <property type="entry name" value="Nitric Oxide Synthase, Chain A, domain 3"/>
    <property type="match status" value="1"/>
</dbReference>
<keyword evidence="13" id="KW-0560">Oxidoreductase</keyword>
<dbReference type="PANTHER" id="PTHR43410:SF1">
    <property type="entry name" value="NITRIC OXIDE SYNTHASE"/>
    <property type="match status" value="1"/>
</dbReference>
<dbReference type="Gene3D" id="2.40.30.10">
    <property type="entry name" value="Translation factors"/>
    <property type="match status" value="1"/>
</dbReference>
<dbReference type="InterPro" id="IPR001433">
    <property type="entry name" value="OxRdtase_FAD/NAD-bd"/>
</dbReference>
<dbReference type="InterPro" id="IPR044944">
    <property type="entry name" value="NOS_dom_3"/>
</dbReference>
<dbReference type="VEuPathDB" id="VectorBase:CSON007818"/>
<evidence type="ECO:0000256" key="11">
    <source>
        <dbReference type="ARBA" id="ARBA00022857"/>
    </source>
</evidence>
<comment type="cofactor">
    <cofactor evidence="2">
        <name>heme b</name>
        <dbReference type="ChEBI" id="CHEBI:60344"/>
    </cofactor>
</comment>
<dbReference type="GO" id="GO:0050661">
    <property type="term" value="F:NADP binding"/>
    <property type="evidence" value="ECO:0007669"/>
    <property type="project" value="InterPro"/>
</dbReference>
<evidence type="ECO:0000256" key="7">
    <source>
        <dbReference type="ARBA" id="ARBA00022630"/>
    </source>
</evidence>
<accession>A0A336LEF7</accession>
<keyword evidence="9" id="KW-0479">Metal-binding</keyword>
<dbReference type="InterPro" id="IPR017938">
    <property type="entry name" value="Riboflavin_synthase-like_b-brl"/>
</dbReference>
<comment type="similarity">
    <text evidence="4">Belongs to the NOS family.</text>
</comment>
<dbReference type="Gene3D" id="1.20.990.10">
    <property type="entry name" value="NADPH-cytochrome p450 Reductase, Chain A, domain 3"/>
    <property type="match status" value="1"/>
</dbReference>
<reference evidence="19" key="2">
    <citation type="submission" date="2018-07" db="EMBL/GenBank/DDBJ databases">
        <authorList>
            <person name="Quirk P.G."/>
            <person name="Krulwich T.A."/>
        </authorList>
    </citation>
    <scope>NUCLEOTIDE SEQUENCE</scope>
</reference>
<dbReference type="InterPro" id="IPR036119">
    <property type="entry name" value="NOS_N_sf"/>
</dbReference>
<evidence type="ECO:0000256" key="9">
    <source>
        <dbReference type="ARBA" id="ARBA00022723"/>
    </source>
</evidence>
<dbReference type="Pfam" id="PF02898">
    <property type="entry name" value="NO_synthase"/>
    <property type="match status" value="1"/>
</dbReference>
<comment type="cofactor">
    <cofactor evidence="1">
        <name>FMN</name>
        <dbReference type="ChEBI" id="CHEBI:58210"/>
    </cofactor>
</comment>
<feature type="domain" description="FAD-binding FR-type" evidence="17">
    <location>
        <begin position="571"/>
        <end position="840"/>
    </location>
</feature>